<gene>
    <name evidence="4" type="ORF">A2936_03890</name>
</gene>
<evidence type="ECO:0000256" key="1">
    <source>
        <dbReference type="PROSITE-ProRule" id="PRU00520"/>
    </source>
</evidence>
<dbReference type="PROSITE" id="PS51160">
    <property type="entry name" value="ACYLPHOSPHATASE_3"/>
    <property type="match status" value="1"/>
</dbReference>
<dbReference type="PANTHER" id="PTHR42959">
    <property type="entry name" value="CARBAMOYLTRANSFERASE"/>
    <property type="match status" value="1"/>
</dbReference>
<dbReference type="GO" id="GO:0016743">
    <property type="term" value="F:carboxyl- or carbamoyltransferase activity"/>
    <property type="evidence" value="ECO:0007669"/>
    <property type="project" value="TreeGrafter"/>
</dbReference>
<proteinExistence type="inferred from homology"/>
<dbReference type="Gene3D" id="3.30.70.100">
    <property type="match status" value="1"/>
</dbReference>
<evidence type="ECO:0000259" key="3">
    <source>
        <dbReference type="PROSITE" id="PS51160"/>
    </source>
</evidence>
<dbReference type="Pfam" id="PF00708">
    <property type="entry name" value="Acylphosphatase"/>
    <property type="match status" value="1"/>
</dbReference>
<reference evidence="4 5" key="1">
    <citation type="journal article" date="2016" name="Nat. Commun.">
        <title>Thousands of microbial genomes shed light on interconnected biogeochemical processes in an aquifer system.</title>
        <authorList>
            <person name="Anantharaman K."/>
            <person name="Brown C.T."/>
            <person name="Hug L.A."/>
            <person name="Sharon I."/>
            <person name="Castelle C.J."/>
            <person name="Probst A.J."/>
            <person name="Thomas B.C."/>
            <person name="Singh A."/>
            <person name="Wilkins M.J."/>
            <person name="Karaoz U."/>
            <person name="Brodie E.L."/>
            <person name="Williams K.H."/>
            <person name="Hubbard S.S."/>
            <person name="Banfield J.F."/>
        </authorList>
    </citation>
    <scope>NUCLEOTIDE SEQUENCE [LARGE SCALE GENOMIC DNA]</scope>
</reference>
<protein>
    <recommendedName>
        <fullName evidence="1">acylphosphatase</fullName>
        <ecNumber evidence="1">3.6.1.7</ecNumber>
    </recommendedName>
</protein>
<evidence type="ECO:0000313" key="4">
    <source>
        <dbReference type="EMBL" id="OGL82700.1"/>
    </source>
</evidence>
<comment type="similarity">
    <text evidence="2">Belongs to the acylphosphatase family.</text>
</comment>
<dbReference type="EMBL" id="MGEK01000012">
    <property type="protein sequence ID" value="OGL82700.1"/>
    <property type="molecule type" value="Genomic_DNA"/>
</dbReference>
<evidence type="ECO:0000256" key="2">
    <source>
        <dbReference type="RuleBase" id="RU004168"/>
    </source>
</evidence>
<comment type="catalytic activity">
    <reaction evidence="1">
        <text>an acyl phosphate + H2O = a carboxylate + phosphate + H(+)</text>
        <dbReference type="Rhea" id="RHEA:14965"/>
        <dbReference type="ChEBI" id="CHEBI:15377"/>
        <dbReference type="ChEBI" id="CHEBI:15378"/>
        <dbReference type="ChEBI" id="CHEBI:29067"/>
        <dbReference type="ChEBI" id="CHEBI:43474"/>
        <dbReference type="ChEBI" id="CHEBI:59918"/>
        <dbReference type="EC" id="3.6.1.7"/>
    </reaction>
</comment>
<sequence length="103" mass="11415">MIQGHLKIARHRILVTGRVKGVGFRYHVLKLAGKCHLGGFVANYPEGVQIEIEGTDDNLDLFLKSLRSNPPLFSKITDLRVSPVSLCGDKKFQVMPNLESSTP</sequence>
<dbReference type="SUPFAM" id="SSF54975">
    <property type="entry name" value="Acylphosphatase/BLUF domain-like"/>
    <property type="match status" value="1"/>
</dbReference>
<feature type="domain" description="Acylphosphatase-like" evidence="3">
    <location>
        <begin position="10"/>
        <end position="96"/>
    </location>
</feature>
<dbReference type="Proteomes" id="UP000176846">
    <property type="component" value="Unassembled WGS sequence"/>
</dbReference>
<accession>A0A1F7UWN5</accession>
<dbReference type="InterPro" id="IPR051060">
    <property type="entry name" value="Carbamoyltrans_HypF-like"/>
</dbReference>
<dbReference type="GO" id="GO:0051604">
    <property type="term" value="P:protein maturation"/>
    <property type="evidence" value="ECO:0007669"/>
    <property type="project" value="TreeGrafter"/>
</dbReference>
<dbReference type="GO" id="GO:0008270">
    <property type="term" value="F:zinc ion binding"/>
    <property type="evidence" value="ECO:0007669"/>
    <property type="project" value="TreeGrafter"/>
</dbReference>
<dbReference type="InterPro" id="IPR001792">
    <property type="entry name" value="Acylphosphatase-like_dom"/>
</dbReference>
<dbReference type="PANTHER" id="PTHR42959:SF1">
    <property type="entry name" value="CARBAMOYLTRANSFERASE HYPF"/>
    <property type="match status" value="1"/>
</dbReference>
<evidence type="ECO:0000313" key="5">
    <source>
        <dbReference type="Proteomes" id="UP000176846"/>
    </source>
</evidence>
<dbReference type="AlphaFoldDB" id="A0A1F7UWN5"/>
<comment type="caution">
    <text evidence="4">The sequence shown here is derived from an EMBL/GenBank/DDBJ whole genome shotgun (WGS) entry which is preliminary data.</text>
</comment>
<keyword evidence="1" id="KW-0378">Hydrolase</keyword>
<feature type="active site" evidence="1">
    <location>
        <position position="43"/>
    </location>
</feature>
<dbReference type="EC" id="3.6.1.7" evidence="1"/>
<feature type="active site" evidence="1">
    <location>
        <position position="25"/>
    </location>
</feature>
<organism evidence="4 5">
    <name type="scientific">Candidatus Uhrbacteria bacterium RIFCSPLOWO2_01_FULL_47_25</name>
    <dbReference type="NCBI Taxonomy" id="1802402"/>
    <lineage>
        <taxon>Bacteria</taxon>
        <taxon>Candidatus Uhriibacteriota</taxon>
    </lineage>
</organism>
<name>A0A1F7UWN5_9BACT</name>
<dbReference type="GO" id="GO:0003998">
    <property type="term" value="F:acylphosphatase activity"/>
    <property type="evidence" value="ECO:0007669"/>
    <property type="project" value="UniProtKB-EC"/>
</dbReference>
<dbReference type="InterPro" id="IPR036046">
    <property type="entry name" value="Acylphosphatase-like_dom_sf"/>
</dbReference>